<evidence type="ECO:0000313" key="1">
    <source>
        <dbReference type="EMBL" id="KJU81750.1"/>
    </source>
</evidence>
<comment type="caution">
    <text evidence="1">The sequence shown here is derived from an EMBL/GenBank/DDBJ whole genome shotgun (WGS) entry which is preliminary data.</text>
</comment>
<sequence length="83" mass="9129">MPESTSISPTRFCLPRTFCSSARETSPRDNSISPSLRCLSSSSIWLSASMTSTLRSQMSCTKIKASFIVFWSVVVVNTTSQEV</sequence>
<accession>A0A0F3GII2</accession>
<reference evidence="1 2" key="1">
    <citation type="submission" date="2015-02" db="EMBL/GenBank/DDBJ databases">
        <title>Single-cell genomics of uncultivated deep-branching MTB reveals a conserved set of magnetosome genes.</title>
        <authorList>
            <person name="Kolinko S."/>
            <person name="Richter M."/>
            <person name="Glockner F.O."/>
            <person name="Brachmann A."/>
            <person name="Schuler D."/>
        </authorList>
    </citation>
    <scope>NUCLEOTIDE SEQUENCE [LARGE SCALE GENOMIC DNA]</scope>
    <source>
        <strain evidence="1">TM-1</strain>
    </source>
</reference>
<evidence type="ECO:0000313" key="2">
    <source>
        <dbReference type="Proteomes" id="UP000033423"/>
    </source>
</evidence>
<gene>
    <name evidence="1" type="ORF">MBAV_006057</name>
</gene>
<dbReference type="EMBL" id="LACI01002574">
    <property type="protein sequence ID" value="KJU81750.1"/>
    <property type="molecule type" value="Genomic_DNA"/>
</dbReference>
<name>A0A0F3GII2_9BACT</name>
<proteinExistence type="predicted"/>
<dbReference type="Proteomes" id="UP000033423">
    <property type="component" value="Unassembled WGS sequence"/>
</dbReference>
<organism evidence="1 2">
    <name type="scientific">Candidatus Magnetobacterium bavaricum</name>
    <dbReference type="NCBI Taxonomy" id="29290"/>
    <lineage>
        <taxon>Bacteria</taxon>
        <taxon>Pseudomonadati</taxon>
        <taxon>Nitrospirota</taxon>
        <taxon>Thermodesulfovibrionia</taxon>
        <taxon>Thermodesulfovibrionales</taxon>
        <taxon>Candidatus Magnetobacteriaceae</taxon>
        <taxon>Candidatus Magnetobacterium</taxon>
    </lineage>
</organism>
<protein>
    <submittedName>
        <fullName evidence="1">Uncharacterized protein</fullName>
    </submittedName>
</protein>
<dbReference type="AlphaFoldDB" id="A0A0F3GII2"/>
<keyword evidence="2" id="KW-1185">Reference proteome</keyword>